<dbReference type="EMBL" id="SUMG01000003">
    <property type="protein sequence ID" value="NBG87608.1"/>
    <property type="molecule type" value="Genomic_DNA"/>
</dbReference>
<protein>
    <recommendedName>
        <fullName evidence="3">Ribosome maturation factor RimP</fullName>
    </recommendedName>
</protein>
<dbReference type="PANTHER" id="PTHR33867">
    <property type="entry name" value="RIBOSOME MATURATION FACTOR RIMP"/>
    <property type="match status" value="1"/>
</dbReference>
<evidence type="ECO:0000259" key="5">
    <source>
        <dbReference type="Pfam" id="PF17384"/>
    </source>
</evidence>
<dbReference type="NCBIfam" id="NF000928">
    <property type="entry name" value="PRK00092.1-2"/>
    <property type="match status" value="1"/>
</dbReference>
<sequence>MKRKEVEQRVESLVLSAVDEVFELVDVEYVKEGPHRYLRIYMDKEGGITLEDCQTISESVSEPLDKENFIDEAYFLEISSPGLDRPLKKDEDYHRFTGENIEVKLYESINGEKVYEGELLGLNHNTVEISLDKGDIVKIPKEKIAGAKLAVKL</sequence>
<dbReference type="SUPFAM" id="SSF74942">
    <property type="entry name" value="YhbC-like, C-terminal domain"/>
    <property type="match status" value="1"/>
</dbReference>
<organism evidence="6 7">
    <name type="scientific">Isachenkonia alkalipeptolytica</name>
    <dbReference type="NCBI Taxonomy" id="2565777"/>
    <lineage>
        <taxon>Bacteria</taxon>
        <taxon>Bacillati</taxon>
        <taxon>Bacillota</taxon>
        <taxon>Clostridia</taxon>
        <taxon>Eubacteriales</taxon>
        <taxon>Clostridiaceae</taxon>
        <taxon>Isachenkonia</taxon>
    </lineage>
</organism>
<dbReference type="RefSeq" id="WP_160719179.1">
    <property type="nucleotide sequence ID" value="NZ_SUMG01000003.1"/>
</dbReference>
<dbReference type="GO" id="GO:0000028">
    <property type="term" value="P:ribosomal small subunit assembly"/>
    <property type="evidence" value="ECO:0007669"/>
    <property type="project" value="TreeGrafter"/>
</dbReference>
<evidence type="ECO:0000256" key="2">
    <source>
        <dbReference type="ARBA" id="ARBA00022517"/>
    </source>
</evidence>
<dbReference type="Pfam" id="PF17384">
    <property type="entry name" value="DUF150_C"/>
    <property type="match status" value="1"/>
</dbReference>
<feature type="domain" description="Ribosome maturation factor RimP N-terminal" evidence="4">
    <location>
        <begin position="21"/>
        <end position="84"/>
    </location>
</feature>
<proteinExistence type="inferred from homology"/>
<dbReference type="SUPFAM" id="SSF75420">
    <property type="entry name" value="YhbC-like, N-terminal domain"/>
    <property type="match status" value="1"/>
</dbReference>
<accession>A0AA43XIV5</accession>
<dbReference type="FunFam" id="3.30.300.70:FF:000001">
    <property type="entry name" value="Ribosome maturation factor RimP"/>
    <property type="match status" value="1"/>
</dbReference>
<feature type="domain" description="Ribosome maturation factor RimP C-terminal" evidence="5">
    <location>
        <begin position="87"/>
        <end position="152"/>
    </location>
</feature>
<dbReference type="Proteomes" id="UP000449710">
    <property type="component" value="Unassembled WGS sequence"/>
</dbReference>
<keyword evidence="7" id="KW-1185">Reference proteome</keyword>
<comment type="similarity">
    <text evidence="3">Belongs to the RimP family.</text>
</comment>
<dbReference type="InterPro" id="IPR003728">
    <property type="entry name" value="Ribosome_maturation_RimP"/>
</dbReference>
<evidence type="ECO:0000313" key="7">
    <source>
        <dbReference type="Proteomes" id="UP000449710"/>
    </source>
</evidence>
<evidence type="ECO:0000313" key="6">
    <source>
        <dbReference type="EMBL" id="NBG87608.1"/>
    </source>
</evidence>
<evidence type="ECO:0000259" key="4">
    <source>
        <dbReference type="Pfam" id="PF02576"/>
    </source>
</evidence>
<dbReference type="Gene3D" id="3.30.300.70">
    <property type="entry name" value="RimP-like superfamily, N-terminal"/>
    <property type="match status" value="1"/>
</dbReference>
<evidence type="ECO:0000256" key="1">
    <source>
        <dbReference type="ARBA" id="ARBA00022490"/>
    </source>
</evidence>
<dbReference type="InterPro" id="IPR036847">
    <property type="entry name" value="RimP_C_sf"/>
</dbReference>
<evidence type="ECO:0000256" key="3">
    <source>
        <dbReference type="HAMAP-Rule" id="MF_01077"/>
    </source>
</evidence>
<dbReference type="GO" id="GO:0006412">
    <property type="term" value="P:translation"/>
    <property type="evidence" value="ECO:0007669"/>
    <property type="project" value="TreeGrafter"/>
</dbReference>
<dbReference type="AlphaFoldDB" id="A0AA43XIV5"/>
<dbReference type="InterPro" id="IPR028989">
    <property type="entry name" value="RimP_N"/>
</dbReference>
<keyword evidence="1 3" id="KW-0963">Cytoplasm</keyword>
<dbReference type="InterPro" id="IPR035956">
    <property type="entry name" value="RimP_N_sf"/>
</dbReference>
<dbReference type="HAMAP" id="MF_01077">
    <property type="entry name" value="RimP"/>
    <property type="match status" value="1"/>
</dbReference>
<dbReference type="PANTHER" id="PTHR33867:SF1">
    <property type="entry name" value="RIBOSOME MATURATION FACTOR RIMP"/>
    <property type="match status" value="1"/>
</dbReference>
<name>A0AA43XIV5_9CLOT</name>
<comment type="caution">
    <text evidence="6">The sequence shown here is derived from an EMBL/GenBank/DDBJ whole genome shotgun (WGS) entry which is preliminary data.</text>
</comment>
<dbReference type="Pfam" id="PF02576">
    <property type="entry name" value="RimP_N"/>
    <property type="match status" value="1"/>
</dbReference>
<dbReference type="InterPro" id="IPR028998">
    <property type="entry name" value="RimP_C"/>
</dbReference>
<dbReference type="Gene3D" id="2.30.30.180">
    <property type="entry name" value="Ribosome maturation factor RimP, C-terminal domain"/>
    <property type="match status" value="1"/>
</dbReference>
<keyword evidence="2 3" id="KW-0690">Ribosome biogenesis</keyword>
<reference evidence="6 7" key="1">
    <citation type="submission" date="2019-04" db="EMBL/GenBank/DDBJ databases">
        <title>Isachenkonia alkalipeptolytica gen. nov. sp. nov. a new anaerobic, alkiliphilic organothrophic bacterium capable to reduce synthesized ferrihydrite isolated from a soda lake.</title>
        <authorList>
            <person name="Toshchakov S.V."/>
            <person name="Zavarzina D.G."/>
            <person name="Zhilina T.N."/>
            <person name="Kostrikina N.A."/>
            <person name="Kublanov I.V."/>
        </authorList>
    </citation>
    <scope>NUCLEOTIDE SEQUENCE [LARGE SCALE GENOMIC DNA]</scope>
    <source>
        <strain evidence="6 7">Z-1701</strain>
    </source>
</reference>
<dbReference type="CDD" id="cd01734">
    <property type="entry name" value="YlxS_C"/>
    <property type="match status" value="1"/>
</dbReference>
<dbReference type="GO" id="GO:0005829">
    <property type="term" value="C:cytosol"/>
    <property type="evidence" value="ECO:0007669"/>
    <property type="project" value="TreeGrafter"/>
</dbReference>
<gene>
    <name evidence="3 6" type="primary">rimP</name>
    <name evidence="6" type="ORF">ISALK_03755</name>
</gene>
<comment type="function">
    <text evidence="3">Required for maturation of 30S ribosomal subunits.</text>
</comment>
<comment type="subcellular location">
    <subcellularLocation>
        <location evidence="3">Cytoplasm</location>
    </subcellularLocation>
</comment>